<evidence type="ECO:0000256" key="2">
    <source>
        <dbReference type="ARBA" id="ARBA00022723"/>
    </source>
</evidence>
<dbReference type="Pfam" id="PF01400">
    <property type="entry name" value="Astacin"/>
    <property type="match status" value="1"/>
</dbReference>
<sequence>MRFSVLTAFLCMVLALGQSNHGKVIKEKNVEDAISKLESLVEKEVEDDLSKIEDIKQQSKKIQAKKIKAEEIAKLFSGLVEEKPLMDAKKERPVKKNLLDDMIIDLPSGDEIAKRTAIYNQVVFWSSNADGVIHIPYQIKEDDFTAVEIFRLELAVESFNQALNCQDKPWIVRTDEEEFIQFRRGDGCESYVGKVTQDPALGGVQPIYLHSNCILQPGKVIHEMMHALGYIHEHMRFDRDQYIKIHKENIIQKFAPQFMKIPQKYLMTSKKYDLLSIMQYEKNAFARSSELVTIETLDPAFQDKIGQRNQLSKLDLVGLNEYFACPVETIPVAPAPPPVKPTKPANYLGGCDFEAESCENFIVKSHFWRRLTDTQCGSYLPDCKPLADKGLCTRKSTGSLMNAYCGTACKSCHQGTSINLESNPTHSGLMYVRIKRKKHLLPITGCRNSQKPITPICLSFDYIRRAPSDVNLYDSVIKTYIMNYYDTSTGGLYLVYKSPKDMVSTDKGRERWVTYKETFKVRCLNTLVVIQGYKKTDEVEIDNVMVTGGHCED</sequence>
<dbReference type="GO" id="GO:0006508">
    <property type="term" value="P:proteolysis"/>
    <property type="evidence" value="ECO:0007669"/>
    <property type="project" value="UniProtKB-KW"/>
</dbReference>
<dbReference type="OrthoDB" id="291007at2759"/>
<evidence type="ECO:0000256" key="6">
    <source>
        <dbReference type="PROSITE-ProRule" id="PRU01211"/>
    </source>
</evidence>
<dbReference type="InterPro" id="IPR001506">
    <property type="entry name" value="Peptidase_M12A"/>
</dbReference>
<evidence type="ECO:0000313" key="9">
    <source>
        <dbReference type="EnsemblMetazoa" id="CLYHEMP018614.1"/>
    </source>
</evidence>
<evidence type="ECO:0000256" key="7">
    <source>
        <dbReference type="RuleBase" id="RU361183"/>
    </source>
</evidence>
<evidence type="ECO:0000256" key="4">
    <source>
        <dbReference type="ARBA" id="ARBA00022833"/>
    </source>
</evidence>
<protein>
    <recommendedName>
        <fullName evidence="7">Metalloendopeptidase</fullName>
        <ecNumber evidence="7">3.4.24.-</ecNumber>
    </recommendedName>
</protein>
<dbReference type="SMART" id="SM00235">
    <property type="entry name" value="ZnMc"/>
    <property type="match status" value="1"/>
</dbReference>
<feature type="binding site" evidence="6">
    <location>
        <position position="222"/>
    </location>
    <ligand>
        <name>Zn(2+)</name>
        <dbReference type="ChEBI" id="CHEBI:29105"/>
        <note>catalytic</note>
    </ligand>
</feature>
<feature type="active site" evidence="6">
    <location>
        <position position="223"/>
    </location>
</feature>
<dbReference type="AlphaFoldDB" id="A0A7M6DNQ6"/>
<dbReference type="GO" id="GO:0008270">
    <property type="term" value="F:zinc ion binding"/>
    <property type="evidence" value="ECO:0007669"/>
    <property type="project" value="UniProtKB-UniRule"/>
</dbReference>
<dbReference type="Gene3D" id="3.40.390.10">
    <property type="entry name" value="Collagenase (Catalytic Domain)"/>
    <property type="match status" value="1"/>
</dbReference>
<accession>A0A7M6DNQ6</accession>
<evidence type="ECO:0000256" key="3">
    <source>
        <dbReference type="ARBA" id="ARBA00022801"/>
    </source>
</evidence>
<proteinExistence type="predicted"/>
<dbReference type="PANTHER" id="PTHR10127:SF780">
    <property type="entry name" value="METALLOENDOPEPTIDASE"/>
    <property type="match status" value="1"/>
</dbReference>
<dbReference type="PRINTS" id="PR00480">
    <property type="entry name" value="ASTACIN"/>
</dbReference>
<feature type="binding site" evidence="6">
    <location>
        <position position="232"/>
    </location>
    <ligand>
        <name>Zn(2+)</name>
        <dbReference type="ChEBI" id="CHEBI:29105"/>
        <note>catalytic</note>
    </ligand>
</feature>
<keyword evidence="1 6" id="KW-0645">Protease</keyword>
<dbReference type="GO" id="GO:0004222">
    <property type="term" value="F:metalloendopeptidase activity"/>
    <property type="evidence" value="ECO:0007669"/>
    <property type="project" value="UniProtKB-UniRule"/>
</dbReference>
<evidence type="ECO:0000313" key="10">
    <source>
        <dbReference type="Proteomes" id="UP000594262"/>
    </source>
</evidence>
<keyword evidence="4 6" id="KW-0862">Zinc</keyword>
<keyword evidence="10" id="KW-1185">Reference proteome</keyword>
<keyword evidence="3 6" id="KW-0378">Hydrolase</keyword>
<dbReference type="EnsemblMetazoa" id="CLYHEMT018614.1">
    <property type="protein sequence ID" value="CLYHEMP018614.1"/>
    <property type="gene ID" value="CLYHEMG018614"/>
</dbReference>
<comment type="caution">
    <text evidence="6">Lacks conserved residue(s) required for the propagation of feature annotation.</text>
</comment>
<evidence type="ECO:0000259" key="8">
    <source>
        <dbReference type="PROSITE" id="PS51864"/>
    </source>
</evidence>
<evidence type="ECO:0000256" key="5">
    <source>
        <dbReference type="ARBA" id="ARBA00023049"/>
    </source>
</evidence>
<keyword evidence="7" id="KW-0732">Signal</keyword>
<dbReference type="InterPro" id="IPR024079">
    <property type="entry name" value="MetalloPept_cat_dom_sf"/>
</dbReference>
<reference evidence="9" key="1">
    <citation type="submission" date="2021-01" db="UniProtKB">
        <authorList>
            <consortium name="EnsemblMetazoa"/>
        </authorList>
    </citation>
    <scope>IDENTIFICATION</scope>
</reference>
<name>A0A7M6DNQ6_9CNID</name>
<keyword evidence="2 6" id="KW-0479">Metal-binding</keyword>
<feature type="chain" id="PRO_5029938318" description="Metalloendopeptidase" evidence="7">
    <location>
        <begin position="18"/>
        <end position="553"/>
    </location>
</feature>
<comment type="cofactor">
    <cofactor evidence="6 7">
        <name>Zn(2+)</name>
        <dbReference type="ChEBI" id="CHEBI:29105"/>
    </cofactor>
    <text evidence="6 7">Binds 1 zinc ion per subunit.</text>
</comment>
<dbReference type="InterPro" id="IPR006026">
    <property type="entry name" value="Peptidase_Metallo"/>
</dbReference>
<organism evidence="9 10">
    <name type="scientific">Clytia hemisphaerica</name>
    <dbReference type="NCBI Taxonomy" id="252671"/>
    <lineage>
        <taxon>Eukaryota</taxon>
        <taxon>Metazoa</taxon>
        <taxon>Cnidaria</taxon>
        <taxon>Hydrozoa</taxon>
        <taxon>Hydroidolina</taxon>
        <taxon>Leptothecata</taxon>
        <taxon>Obeliida</taxon>
        <taxon>Clytiidae</taxon>
        <taxon>Clytia</taxon>
    </lineage>
</organism>
<feature type="signal peptide" evidence="7">
    <location>
        <begin position="1"/>
        <end position="17"/>
    </location>
</feature>
<evidence type="ECO:0000256" key="1">
    <source>
        <dbReference type="ARBA" id="ARBA00022670"/>
    </source>
</evidence>
<feature type="binding site" evidence="6">
    <location>
        <position position="226"/>
    </location>
    <ligand>
        <name>Zn(2+)</name>
        <dbReference type="ChEBI" id="CHEBI:29105"/>
        <note>catalytic</note>
    </ligand>
</feature>
<dbReference type="PANTHER" id="PTHR10127">
    <property type="entry name" value="DISCOIDIN, CUB, EGF, LAMININ , AND ZINC METALLOPROTEASE DOMAIN CONTAINING"/>
    <property type="match status" value="1"/>
</dbReference>
<dbReference type="SUPFAM" id="SSF55486">
    <property type="entry name" value="Metalloproteases ('zincins'), catalytic domain"/>
    <property type="match status" value="1"/>
</dbReference>
<dbReference type="PROSITE" id="PS51864">
    <property type="entry name" value="ASTACIN"/>
    <property type="match status" value="1"/>
</dbReference>
<keyword evidence="5 6" id="KW-0482">Metalloprotease</keyword>
<feature type="domain" description="Peptidase M12A" evidence="8">
    <location>
        <begin position="116"/>
        <end position="326"/>
    </location>
</feature>
<dbReference type="Proteomes" id="UP000594262">
    <property type="component" value="Unplaced"/>
</dbReference>
<dbReference type="EC" id="3.4.24.-" evidence="7"/>